<sequence length="866" mass="95063">MGKDFAMYKIRQKLFLNVFVIIIYSHLSVATLASESEVSGAEIAFSIPQGISLQEALHQFSRQSNILVQANDSLVNGLVSGGFKGTGNANMVLTRLLAGTTLTWQTVSTHELKIIPVDITSNQNGAGETLGVVNVEGQNLQPGSATATGVNGSSDITATEGSGSLNGSMASAGDGTAVNVKDMAKSVSVISHKQMTEQNSTTLSDVLSRAPGITVAQTSGNLGNSFYSRGFALTQATVDGGTTIDISNNGSTYGFSNDLSSGIYDHIEILRGDSLLGGFSPSGGVSGSVNLVRKRPTDHFQLIYTGAAGSWNKYQNMLDVSGPLNATGTLRGRSVLSWQKQDYFYHYASRDDRTIYNILEYNPIPSTLLTAGVNYRRLHATPWISGLSRYNDGTDPKFPRNTSFTQPWAYNNIENKEYFLGWQQSFSEHWTLKNNYDGSYRQFGNQIITTSGGLNPNTENFSTISGYVSRGKNRDNSWDSKLSGNYDVGGLTQKFTFGGNYTKSFNDYTIPSPGYFPDYGIFGNTSPGLSPFNWHVIPLGPVDPQNYGPLSAIDTTVWNVFGSAVITPIKRLHLGIGIRLDGYKIYTRTINSQQTALEEASYNLRKWERPAYTISYDLSDDWSLFGDYSYVFSPQLSSLDKQGAPLPPQQGVNMEAGLKYGRADGTLNASVSFYKTRLSDTGIVINDPDYNQNGMYGYYWDVDPNEKIVKGIDSEISGSLAAGWQLMASYNYLTSFNPPSSPDGNASTVNTYTPKHMIRVWTDYNFVNGNEQMKKITIGGGVIAQSKTQSRVNLYYAPAFTVKQPFYAIYSAHIDYKITNNWNIDFLVNNIFDKTYYSTTGNNYGTFGYFYGAPRNYVLSLTGTFE</sequence>
<reference evidence="15" key="1">
    <citation type="submission" date="2014-12" db="EMBL/GenBank/DDBJ databases">
        <title>The draft genome of the Tatumella morbirosei type strain, LMG23360T isolated from pineapple rot.</title>
        <authorList>
            <person name="Smits T.H."/>
            <person name="Palmer M."/>
            <person name="Venter S.N."/>
            <person name="Duffy B."/>
            <person name="Steenkamp E.T."/>
            <person name="Chan W.Y."/>
            <person name="Coutinho T.A."/>
            <person name="Coetzee M.P."/>
            <person name="De Maayer P."/>
        </authorList>
    </citation>
    <scope>NUCLEOTIDE SEQUENCE [LARGE SCALE GENOMIC DNA]</scope>
    <source>
        <strain evidence="15">LMG 23360</strain>
    </source>
</reference>
<evidence type="ECO:0000256" key="5">
    <source>
        <dbReference type="ARBA" id="ARBA00022692"/>
    </source>
</evidence>
<keyword evidence="12" id="KW-1133">Transmembrane helix</keyword>
<dbReference type="GO" id="GO:0015891">
    <property type="term" value="P:siderophore transport"/>
    <property type="evidence" value="ECO:0007669"/>
    <property type="project" value="InterPro"/>
</dbReference>
<evidence type="ECO:0000256" key="1">
    <source>
        <dbReference type="ARBA" id="ARBA00004571"/>
    </source>
</evidence>
<name>A0A095VZX7_9GAMM</name>
<keyword evidence="3 10" id="KW-0813">Transport</keyword>
<dbReference type="InterPro" id="IPR010105">
    <property type="entry name" value="TonB_sidphr_rcpt"/>
</dbReference>
<dbReference type="GO" id="GO:0009279">
    <property type="term" value="C:cell outer membrane"/>
    <property type="evidence" value="ECO:0007669"/>
    <property type="project" value="UniProtKB-SubCell"/>
</dbReference>
<feature type="domain" description="TonB-dependent receptor-like beta-barrel" evidence="13">
    <location>
        <begin position="365"/>
        <end position="831"/>
    </location>
</feature>
<gene>
    <name evidence="15" type="ORF">HA49_00995</name>
</gene>
<evidence type="ECO:0000259" key="13">
    <source>
        <dbReference type="Pfam" id="PF00593"/>
    </source>
</evidence>
<evidence type="ECO:0000313" key="15">
    <source>
        <dbReference type="EMBL" id="KGD80275.1"/>
    </source>
</evidence>
<dbReference type="InterPro" id="IPR000531">
    <property type="entry name" value="Beta-barrel_TonB"/>
</dbReference>
<dbReference type="SUPFAM" id="SSF56935">
    <property type="entry name" value="Porins"/>
    <property type="match status" value="1"/>
</dbReference>
<dbReference type="CDD" id="cd01347">
    <property type="entry name" value="ligand_gated_channel"/>
    <property type="match status" value="1"/>
</dbReference>
<evidence type="ECO:0000256" key="9">
    <source>
        <dbReference type="ARBA" id="ARBA00023237"/>
    </source>
</evidence>
<evidence type="ECO:0000256" key="4">
    <source>
        <dbReference type="ARBA" id="ARBA00022452"/>
    </source>
</evidence>
<keyword evidence="7 10" id="KW-0472">Membrane</keyword>
<keyword evidence="9 10" id="KW-0998">Cell outer membrane</keyword>
<feature type="transmembrane region" description="Helical" evidence="12">
    <location>
        <begin position="14"/>
        <end position="33"/>
    </location>
</feature>
<dbReference type="PROSITE" id="PS52016">
    <property type="entry name" value="TONB_DEPENDENT_REC_3"/>
    <property type="match status" value="1"/>
</dbReference>
<evidence type="ECO:0000256" key="6">
    <source>
        <dbReference type="ARBA" id="ARBA00023077"/>
    </source>
</evidence>
<dbReference type="eggNOG" id="COG4773">
    <property type="taxonomic scope" value="Bacteria"/>
</dbReference>
<evidence type="ECO:0000256" key="3">
    <source>
        <dbReference type="ARBA" id="ARBA00022448"/>
    </source>
</evidence>
<evidence type="ECO:0000313" key="16">
    <source>
        <dbReference type="Proteomes" id="UP000029577"/>
    </source>
</evidence>
<evidence type="ECO:0000256" key="11">
    <source>
        <dbReference type="RuleBase" id="RU003357"/>
    </source>
</evidence>
<evidence type="ECO:0000256" key="2">
    <source>
        <dbReference type="ARBA" id="ARBA00009810"/>
    </source>
</evidence>
<dbReference type="Pfam" id="PF07715">
    <property type="entry name" value="Plug"/>
    <property type="match status" value="1"/>
</dbReference>
<dbReference type="GO" id="GO:0015344">
    <property type="term" value="F:siderophore uptake transmembrane transporter activity"/>
    <property type="evidence" value="ECO:0007669"/>
    <property type="project" value="TreeGrafter"/>
</dbReference>
<protein>
    <recommendedName>
        <fullName evidence="17">Secretin/TonB short N-terminal domain-containing protein</fullName>
    </recommendedName>
</protein>
<evidence type="ECO:0000256" key="8">
    <source>
        <dbReference type="ARBA" id="ARBA00023170"/>
    </source>
</evidence>
<comment type="caution">
    <text evidence="15">The sequence shown here is derived from an EMBL/GenBank/DDBJ whole genome shotgun (WGS) entry which is preliminary data.</text>
</comment>
<dbReference type="PANTHER" id="PTHR32552">
    <property type="entry name" value="FERRICHROME IRON RECEPTOR-RELATED"/>
    <property type="match status" value="1"/>
</dbReference>
<keyword evidence="16" id="KW-1185">Reference proteome</keyword>
<dbReference type="PANTHER" id="PTHR32552:SF74">
    <property type="entry name" value="HYDROXAMATE SIDEROPHORE RECEPTOR FHUE"/>
    <property type="match status" value="1"/>
</dbReference>
<dbReference type="OrthoDB" id="8663017at2"/>
<organism evidence="15 16">
    <name type="scientific">Tatumella morbirosei</name>
    <dbReference type="NCBI Taxonomy" id="642227"/>
    <lineage>
        <taxon>Bacteria</taxon>
        <taxon>Pseudomonadati</taxon>
        <taxon>Pseudomonadota</taxon>
        <taxon>Gammaproteobacteria</taxon>
        <taxon>Enterobacterales</taxon>
        <taxon>Erwiniaceae</taxon>
        <taxon>Tatumella</taxon>
    </lineage>
</organism>
<comment type="similarity">
    <text evidence="2 10 11">Belongs to the TonB-dependent receptor family.</text>
</comment>
<evidence type="ECO:0008006" key="17">
    <source>
        <dbReference type="Google" id="ProtNLM"/>
    </source>
</evidence>
<proteinExistence type="inferred from homology"/>
<keyword evidence="8" id="KW-0675">Receptor</keyword>
<evidence type="ECO:0000256" key="12">
    <source>
        <dbReference type="SAM" id="Phobius"/>
    </source>
</evidence>
<dbReference type="InterPro" id="IPR039426">
    <property type="entry name" value="TonB-dep_rcpt-like"/>
</dbReference>
<dbReference type="Proteomes" id="UP000029577">
    <property type="component" value="Unassembled WGS sequence"/>
</dbReference>
<evidence type="ECO:0000259" key="14">
    <source>
        <dbReference type="Pfam" id="PF07715"/>
    </source>
</evidence>
<evidence type="ECO:0000256" key="7">
    <source>
        <dbReference type="ARBA" id="ARBA00023136"/>
    </source>
</evidence>
<dbReference type="InterPro" id="IPR036942">
    <property type="entry name" value="Beta-barrel_TonB_sf"/>
</dbReference>
<feature type="domain" description="TonB-dependent receptor plug" evidence="14">
    <location>
        <begin position="180"/>
        <end position="285"/>
    </location>
</feature>
<dbReference type="InterPro" id="IPR037066">
    <property type="entry name" value="Plug_dom_sf"/>
</dbReference>
<evidence type="ECO:0000256" key="10">
    <source>
        <dbReference type="PROSITE-ProRule" id="PRU01360"/>
    </source>
</evidence>
<dbReference type="AlphaFoldDB" id="A0A095VZX7"/>
<keyword evidence="6 11" id="KW-0798">TonB box</keyword>
<comment type="subcellular location">
    <subcellularLocation>
        <location evidence="1 10">Cell outer membrane</location>
        <topology evidence="1 10">Multi-pass membrane protein</topology>
    </subcellularLocation>
</comment>
<accession>A0A095VZX7</accession>
<dbReference type="GO" id="GO:0038023">
    <property type="term" value="F:signaling receptor activity"/>
    <property type="evidence" value="ECO:0007669"/>
    <property type="project" value="InterPro"/>
</dbReference>
<dbReference type="Gene3D" id="3.55.50.30">
    <property type="match status" value="1"/>
</dbReference>
<dbReference type="STRING" id="642227.HA49_00995"/>
<dbReference type="Pfam" id="PF00593">
    <property type="entry name" value="TonB_dep_Rec_b-barrel"/>
    <property type="match status" value="1"/>
</dbReference>
<dbReference type="InterPro" id="IPR012910">
    <property type="entry name" value="Plug_dom"/>
</dbReference>
<keyword evidence="5 10" id="KW-0812">Transmembrane</keyword>
<dbReference type="Gene3D" id="2.40.170.20">
    <property type="entry name" value="TonB-dependent receptor, beta-barrel domain"/>
    <property type="match status" value="1"/>
</dbReference>
<dbReference type="NCBIfam" id="TIGR01783">
    <property type="entry name" value="TonB-siderophor"/>
    <property type="match status" value="1"/>
</dbReference>
<keyword evidence="4 10" id="KW-1134">Transmembrane beta strand</keyword>
<dbReference type="Gene3D" id="2.170.130.10">
    <property type="entry name" value="TonB-dependent receptor, plug domain"/>
    <property type="match status" value="1"/>
</dbReference>
<dbReference type="EMBL" id="JPKR02000005">
    <property type="protein sequence ID" value="KGD80275.1"/>
    <property type="molecule type" value="Genomic_DNA"/>
</dbReference>